<name>A0A9W7MB75_HIBTR</name>
<evidence type="ECO:0000256" key="1">
    <source>
        <dbReference type="SAM" id="MobiDB-lite"/>
    </source>
</evidence>
<dbReference type="CDD" id="cd06257">
    <property type="entry name" value="DnaJ"/>
    <property type="match status" value="1"/>
</dbReference>
<dbReference type="Proteomes" id="UP001165190">
    <property type="component" value="Unassembled WGS sequence"/>
</dbReference>
<dbReference type="InterPro" id="IPR036869">
    <property type="entry name" value="J_dom_sf"/>
</dbReference>
<dbReference type="SUPFAM" id="SSF46565">
    <property type="entry name" value="Chaperone J-domain"/>
    <property type="match status" value="1"/>
</dbReference>
<dbReference type="EMBL" id="BSYR01000025">
    <property type="protein sequence ID" value="GMI94009.1"/>
    <property type="molecule type" value="Genomic_DNA"/>
</dbReference>
<dbReference type="PROSITE" id="PS50076">
    <property type="entry name" value="DNAJ_2"/>
    <property type="match status" value="1"/>
</dbReference>
<dbReference type="SMART" id="SM00271">
    <property type="entry name" value="DnaJ"/>
    <property type="match status" value="1"/>
</dbReference>
<feature type="compositionally biased region" description="Basic and acidic residues" evidence="1">
    <location>
        <begin position="318"/>
        <end position="361"/>
    </location>
</feature>
<feature type="region of interest" description="Disordered" evidence="1">
    <location>
        <begin position="191"/>
        <end position="228"/>
    </location>
</feature>
<dbReference type="AlphaFoldDB" id="A0A9W7MB75"/>
<dbReference type="OrthoDB" id="66964at2759"/>
<dbReference type="Pfam" id="PF23551">
    <property type="entry name" value="Zn_ribbon_20"/>
    <property type="match status" value="1"/>
</dbReference>
<evidence type="ECO:0000313" key="4">
    <source>
        <dbReference type="Proteomes" id="UP001165190"/>
    </source>
</evidence>
<keyword evidence="4" id="KW-1185">Reference proteome</keyword>
<accession>A0A9W7MB75</accession>
<gene>
    <name evidence="3" type="ORF">HRI_003070200</name>
</gene>
<comment type="caution">
    <text evidence="3">The sequence shown here is derived from an EMBL/GenBank/DDBJ whole genome shotgun (WGS) entry which is preliminary data.</text>
</comment>
<reference evidence="3" key="1">
    <citation type="submission" date="2023-05" db="EMBL/GenBank/DDBJ databases">
        <title>Genome and transcriptome analyses reveal genes involved in the formation of fine ridges on petal epidermal cells in Hibiscus trionum.</title>
        <authorList>
            <person name="Koshimizu S."/>
            <person name="Masuda S."/>
            <person name="Ishii T."/>
            <person name="Shirasu K."/>
            <person name="Hoshino A."/>
            <person name="Arita M."/>
        </authorList>
    </citation>
    <scope>NUCLEOTIDE SEQUENCE</scope>
    <source>
        <strain evidence="3">Hamamatsu line</strain>
    </source>
</reference>
<evidence type="ECO:0000259" key="2">
    <source>
        <dbReference type="PROSITE" id="PS50076"/>
    </source>
</evidence>
<feature type="region of interest" description="Disordered" evidence="1">
    <location>
        <begin position="318"/>
        <end position="394"/>
    </location>
</feature>
<dbReference type="InterPro" id="IPR024593">
    <property type="entry name" value="DUF3444"/>
</dbReference>
<protein>
    <recommendedName>
        <fullName evidence="2">J domain-containing protein</fullName>
    </recommendedName>
</protein>
<dbReference type="InterPro" id="IPR056988">
    <property type="entry name" value="Zn_ribbon_pln"/>
</dbReference>
<feature type="compositionally biased region" description="Basic and acidic residues" evidence="1">
    <location>
        <begin position="207"/>
        <end position="216"/>
    </location>
</feature>
<dbReference type="Gene3D" id="1.10.287.110">
    <property type="entry name" value="DnaJ domain"/>
    <property type="match status" value="1"/>
</dbReference>
<dbReference type="InterPro" id="IPR001623">
    <property type="entry name" value="DnaJ_domain"/>
</dbReference>
<dbReference type="PANTHER" id="PTHR44137">
    <property type="entry name" value="BNAC03G44070D PROTEIN"/>
    <property type="match status" value="1"/>
</dbReference>
<dbReference type="Pfam" id="PF00226">
    <property type="entry name" value="DnaJ"/>
    <property type="match status" value="1"/>
</dbReference>
<dbReference type="Pfam" id="PF11926">
    <property type="entry name" value="DUF3444"/>
    <property type="match status" value="1"/>
</dbReference>
<organism evidence="3 4">
    <name type="scientific">Hibiscus trionum</name>
    <name type="common">Flower of an hour</name>
    <dbReference type="NCBI Taxonomy" id="183268"/>
    <lineage>
        <taxon>Eukaryota</taxon>
        <taxon>Viridiplantae</taxon>
        <taxon>Streptophyta</taxon>
        <taxon>Embryophyta</taxon>
        <taxon>Tracheophyta</taxon>
        <taxon>Spermatophyta</taxon>
        <taxon>Magnoliopsida</taxon>
        <taxon>eudicotyledons</taxon>
        <taxon>Gunneridae</taxon>
        <taxon>Pentapetalae</taxon>
        <taxon>rosids</taxon>
        <taxon>malvids</taxon>
        <taxon>Malvales</taxon>
        <taxon>Malvaceae</taxon>
        <taxon>Malvoideae</taxon>
        <taxon>Hibiscus</taxon>
    </lineage>
</organism>
<dbReference type="PANTHER" id="PTHR44137:SF24">
    <property type="entry name" value="DNAJ HEAT SHOCK N-TERMINAL DOMAIN-CONTAINING PROTEIN"/>
    <property type="match status" value="1"/>
</dbReference>
<sequence>MTDPDAEQEAQRLKAVAETKYKDSNLKSALKHAKKAHRLCPNLEGISSMLTAFKILRAASELNATPDWYKILQVEPFSHINSIKKQYRKLALILHPDKNPFLGCEEAFKLVGEGFRMFSDKIRRKEYDMKLRIRIQEERVVGLEGNGDVGETFWTACSRCRLLHKFERKYLGHNLVCPSCKKSFLAVEVDGEGSDGHGESTEEEDVGERLKRKMDGPDSVGLEGAKGSGETTVRVGLTKKASSENLKEKEGCEADVGEWGVGRLRSRGSRRTGTVGQILAWSVAAKVGDDEMEERSKSKRVKVAEETMTLAEMQMEMKRKVNQGREKSNRKEKVKDVGDKEKERERHEPKQDSLSKNEKPKASGKSTDFEIENQGTPQASVNVGIMTRSTKKRSVDLEAKTQEAVKKNQNPEITKQGTSRKRVNLDIGKRRGSKSRDMEVVPVEDSDFHDFDKDRSERNFRKGQVWAIYDDDDGMPRNYGLIEEVFSVNPFEVSISWLDFQNNGDDRLMGWERLGFHVTCGRFKVGRRSSINSLDIFSHMVECERAAKEFYRIYPRKGSVWAVYNEARVGAAGRNLSTRDKHCYEIVVLLTTYSDIHGLSMAYLEKVDGFKTIFKRQEIGCQAIRWLEKDDIRLFSHQIPARKLSGNDVPDLLKDCWELDPASLSPDLLAIGRER</sequence>
<dbReference type="PRINTS" id="PR00625">
    <property type="entry name" value="JDOMAIN"/>
</dbReference>
<proteinExistence type="predicted"/>
<evidence type="ECO:0000313" key="3">
    <source>
        <dbReference type="EMBL" id="GMI94009.1"/>
    </source>
</evidence>
<feature type="domain" description="J" evidence="2">
    <location>
        <begin position="67"/>
        <end position="131"/>
    </location>
</feature>